<comment type="cofactor">
    <cofactor evidence="1">
        <name>heme b</name>
        <dbReference type="ChEBI" id="CHEBI:60344"/>
    </cofactor>
</comment>
<keyword evidence="3 14" id="KW-0812">Transmembrane</keyword>
<keyword evidence="6" id="KW-0560">Oxidoreductase</keyword>
<feature type="transmembrane region" description="Helical" evidence="14">
    <location>
        <begin position="686"/>
        <end position="709"/>
    </location>
</feature>
<evidence type="ECO:0000256" key="7">
    <source>
        <dbReference type="ARBA" id="ARBA00023004"/>
    </source>
</evidence>
<dbReference type="EC" id="2.1.1.-" evidence="12"/>
<feature type="binding site" evidence="12">
    <location>
        <begin position="83"/>
        <end position="85"/>
    </location>
    <ligand>
        <name>S-adenosyl-L-methionine</name>
        <dbReference type="ChEBI" id="CHEBI:59789"/>
    </ligand>
</feature>
<comment type="similarity">
    <text evidence="12">Belongs to the class I-like SAM-binding methyltransferase superfamily. METTL21 family. EFM6 subfamily.</text>
</comment>
<dbReference type="OrthoDB" id="1726137at2759"/>
<keyword evidence="12" id="KW-0808">Transferase</keyword>
<evidence type="ECO:0000256" key="12">
    <source>
        <dbReference type="HAMAP-Rule" id="MF_03198"/>
    </source>
</evidence>
<organism evidence="15 16">
    <name type="scientific">Armillaria ostoyae</name>
    <name type="common">Armillaria root rot fungus</name>
    <dbReference type="NCBI Taxonomy" id="47428"/>
    <lineage>
        <taxon>Eukaryota</taxon>
        <taxon>Fungi</taxon>
        <taxon>Dikarya</taxon>
        <taxon>Basidiomycota</taxon>
        <taxon>Agaricomycotina</taxon>
        <taxon>Agaricomycetes</taxon>
        <taxon>Agaricomycetidae</taxon>
        <taxon>Agaricales</taxon>
        <taxon>Marasmiineae</taxon>
        <taxon>Physalacriaceae</taxon>
        <taxon>Armillaria</taxon>
    </lineage>
</organism>
<dbReference type="SUPFAM" id="SSF53335">
    <property type="entry name" value="S-adenosyl-L-methionine-dependent methyltransferases"/>
    <property type="match status" value="1"/>
</dbReference>
<evidence type="ECO:0000256" key="14">
    <source>
        <dbReference type="SAM" id="Phobius"/>
    </source>
</evidence>
<dbReference type="Pfam" id="PF10294">
    <property type="entry name" value="Methyltransf_16"/>
    <property type="match status" value="1"/>
</dbReference>
<dbReference type="GO" id="GO:0005743">
    <property type="term" value="C:mitochondrial inner membrane"/>
    <property type="evidence" value="ECO:0007669"/>
    <property type="project" value="TreeGrafter"/>
</dbReference>
<dbReference type="Pfam" id="PF02628">
    <property type="entry name" value="COX15-CtaA"/>
    <property type="match status" value="1"/>
</dbReference>
<accession>A0A284QYZ2</accession>
<evidence type="ECO:0000256" key="9">
    <source>
        <dbReference type="ARBA" id="ARBA00023136"/>
    </source>
</evidence>
<feature type="transmembrane region" description="Helical" evidence="14">
    <location>
        <begin position="484"/>
        <end position="502"/>
    </location>
</feature>
<dbReference type="HAMAP" id="MF_01665">
    <property type="entry name" value="HemeA_synth_type2"/>
    <property type="match status" value="1"/>
</dbReference>
<evidence type="ECO:0000256" key="11">
    <source>
        <dbReference type="ARBA" id="ARBA00048044"/>
    </source>
</evidence>
<feature type="binding site" evidence="12">
    <location>
        <position position="56"/>
    </location>
    <ligand>
        <name>S-adenosyl-L-methionine</name>
        <dbReference type="ChEBI" id="CHEBI:59789"/>
    </ligand>
</feature>
<dbReference type="Proteomes" id="UP000219338">
    <property type="component" value="Unassembled WGS sequence"/>
</dbReference>
<keyword evidence="9 14" id="KW-0472">Membrane</keyword>
<feature type="binding site" evidence="12">
    <location>
        <position position="149"/>
    </location>
    <ligand>
        <name>S-adenosyl-L-methionine</name>
        <dbReference type="ChEBI" id="CHEBI:59789"/>
    </ligand>
</feature>
<keyword evidence="16" id="KW-1185">Reference proteome</keyword>
<feature type="binding site" evidence="12">
    <location>
        <position position="132"/>
    </location>
    <ligand>
        <name>S-adenosyl-L-methionine</name>
        <dbReference type="ChEBI" id="CHEBI:59789"/>
    </ligand>
</feature>
<dbReference type="GO" id="GO:0016279">
    <property type="term" value="F:protein-lysine N-methyltransferase activity"/>
    <property type="evidence" value="ECO:0007669"/>
    <property type="project" value="UniProtKB-UniRule"/>
</dbReference>
<evidence type="ECO:0000256" key="8">
    <source>
        <dbReference type="ARBA" id="ARBA00023133"/>
    </source>
</evidence>
<dbReference type="AlphaFoldDB" id="A0A284QYZ2"/>
<evidence type="ECO:0000313" key="15">
    <source>
        <dbReference type="EMBL" id="SJL01691.1"/>
    </source>
</evidence>
<keyword evidence="7" id="KW-0408">Iron</keyword>
<gene>
    <name evidence="12" type="primary">EFM6</name>
    <name evidence="15" type="ORF">ARMOST_05014</name>
</gene>
<evidence type="ECO:0000256" key="3">
    <source>
        <dbReference type="ARBA" id="ARBA00022692"/>
    </source>
</evidence>
<sequence length="760" mass="84117">MGDIPRDPQAGELVLGQSEYSGHEKTMRLTFTKSSEDPVIVTLSVDASPGCGGIVWPAGQILSNYLVQRDPSFLQDKTVLELGSGTGLVGIVAAILGAKVWVTDQAPLLDIMRQNVLRNNLTSSCTVTELNWGEPIPADIPVPDVVLAADCVYFEPAFPLLVQTLCDIYDKKPEVLFCYKKRRKADKRFFAMLKKKFTWEQVMDDPDREIYNRDSITLVRGRHRRRQRPQVTGSREEPPGKRQHGGDRDSQPPLVIGQRRVPNSAWLQLDFGSRPFECPFMLLPQSLRAAAFLRCPRRPVCCSNPAKRFFSNRPSTLLSRTSFRAGFATKAPKKPLANKPSLAQKTAPKTEVPPPPKADELPILPPKSVGIWLMISSSLVLTIIVVGGVTRLTESGLSITEWNPITGMIPPLSAEEWDIEFTKYKATPEFHLLNHSITVEEFKRIFYMEWAHRALGRIAGLVFVGPLAYFAFRRKISHSLAVKLSGIAALFAAQGLLGWYMVKSGLDQSLMETPGAVPRVSQYRLAAHLGLALVLYAGMFSTAMSTIKEFKFAQEGALWQGQKLKVFAQALASPGMKRLHLQTRVLAALVFLTALSGAFVAGLDAGLLYNEFPLMGGRIAPPADELFNRDYCKSPDGSDLWWRNILENPTTVQFDHRVLAITTYFGIGWLWLRSRKPTIPVATRRAITAAFGMANIQALLGITTLWYLVPIPLAASHQAGSVLLLSAMIHALLTFKKPGAAAQAWKHWKSKVPSGATARK</sequence>
<dbReference type="InterPro" id="IPR023754">
    <property type="entry name" value="HemeA_Synthase_type2"/>
</dbReference>
<feature type="binding site" evidence="12">
    <location>
        <position position="104"/>
    </location>
    <ligand>
        <name>S-adenosyl-L-methionine</name>
        <dbReference type="ChEBI" id="CHEBI:59789"/>
    </ligand>
</feature>
<dbReference type="CDD" id="cd02440">
    <property type="entry name" value="AdoMet_MTases"/>
    <property type="match status" value="1"/>
</dbReference>
<dbReference type="GO" id="GO:0006784">
    <property type="term" value="P:heme A biosynthetic process"/>
    <property type="evidence" value="ECO:0007669"/>
    <property type="project" value="InterPro"/>
</dbReference>
<evidence type="ECO:0000256" key="6">
    <source>
        <dbReference type="ARBA" id="ARBA00023002"/>
    </source>
</evidence>
<dbReference type="STRING" id="47428.A0A284QYZ2"/>
<comment type="function">
    <text evidence="12">S-adenosyl-L-methionine-dependent protein-lysine N-methyltransferase that methylates elongation factor 1-alpha.</text>
</comment>
<evidence type="ECO:0000256" key="1">
    <source>
        <dbReference type="ARBA" id="ARBA00001970"/>
    </source>
</evidence>
<comment type="catalytic activity">
    <reaction evidence="11">
        <text>Fe(II)-heme o + 2 A + H2O = Fe(II)-heme a + 2 AH2</text>
        <dbReference type="Rhea" id="RHEA:63388"/>
        <dbReference type="ChEBI" id="CHEBI:13193"/>
        <dbReference type="ChEBI" id="CHEBI:15377"/>
        <dbReference type="ChEBI" id="CHEBI:17499"/>
        <dbReference type="ChEBI" id="CHEBI:60530"/>
        <dbReference type="ChEBI" id="CHEBI:61715"/>
        <dbReference type="EC" id="1.17.99.9"/>
    </reaction>
    <physiologicalReaction direction="left-to-right" evidence="11">
        <dbReference type="Rhea" id="RHEA:63389"/>
    </physiologicalReaction>
</comment>
<feature type="compositionally biased region" description="Basic and acidic residues" evidence="13">
    <location>
        <begin position="234"/>
        <end position="250"/>
    </location>
</feature>
<evidence type="ECO:0000256" key="5">
    <source>
        <dbReference type="ARBA" id="ARBA00022989"/>
    </source>
</evidence>
<protein>
    <recommendedName>
        <fullName evidence="12">Protein-lysine N-methyltransferase EFM6</fullName>
        <ecNumber evidence="12">2.1.1.-</ecNumber>
    </recommendedName>
    <alternativeName>
        <fullName evidence="12">Elongation factor methyltransferase 6</fullName>
    </alternativeName>
</protein>
<proteinExistence type="inferred from homology"/>
<evidence type="ECO:0000256" key="10">
    <source>
        <dbReference type="ARBA" id="ARBA00044501"/>
    </source>
</evidence>
<dbReference type="GO" id="GO:0016653">
    <property type="term" value="F:oxidoreductase activity, acting on NAD(P)H, heme protein as acceptor"/>
    <property type="evidence" value="ECO:0007669"/>
    <property type="project" value="TreeGrafter"/>
</dbReference>
<keyword evidence="5 14" id="KW-1133">Transmembrane helix</keyword>
<dbReference type="GO" id="GO:0120547">
    <property type="term" value="F:heme A synthase activity"/>
    <property type="evidence" value="ECO:0007669"/>
    <property type="project" value="UniProtKB-EC"/>
</dbReference>
<evidence type="ECO:0000256" key="13">
    <source>
        <dbReference type="SAM" id="MobiDB-lite"/>
    </source>
</evidence>
<dbReference type="HAMAP" id="MF_03198">
    <property type="entry name" value="Methyltr_EFM6"/>
    <property type="match status" value="1"/>
</dbReference>
<feature type="transmembrane region" description="Helical" evidence="14">
    <location>
        <begin position="454"/>
        <end position="472"/>
    </location>
</feature>
<keyword evidence="8" id="KW-0350">Heme biosynthesis</keyword>
<name>A0A284QYZ2_ARMOS</name>
<feature type="region of interest" description="Disordered" evidence="13">
    <location>
        <begin position="222"/>
        <end position="255"/>
    </location>
</feature>
<dbReference type="InterPro" id="IPR003780">
    <property type="entry name" value="COX15/CtaA_fam"/>
</dbReference>
<reference evidence="16" key="1">
    <citation type="journal article" date="2017" name="Nat. Ecol. Evol.">
        <title>Genome expansion and lineage-specific genetic innovations in the forest pathogenic fungi Armillaria.</title>
        <authorList>
            <person name="Sipos G."/>
            <person name="Prasanna A.N."/>
            <person name="Walter M.C."/>
            <person name="O'Connor E."/>
            <person name="Balint B."/>
            <person name="Krizsan K."/>
            <person name="Kiss B."/>
            <person name="Hess J."/>
            <person name="Varga T."/>
            <person name="Slot J."/>
            <person name="Riley R."/>
            <person name="Boka B."/>
            <person name="Rigling D."/>
            <person name="Barry K."/>
            <person name="Lee J."/>
            <person name="Mihaltcheva S."/>
            <person name="LaButti K."/>
            <person name="Lipzen A."/>
            <person name="Waldron R."/>
            <person name="Moloney N.M."/>
            <person name="Sperisen C."/>
            <person name="Kredics L."/>
            <person name="Vagvoelgyi C."/>
            <person name="Patrignani A."/>
            <person name="Fitzpatrick D."/>
            <person name="Nagy I."/>
            <person name="Doyle S."/>
            <person name="Anderson J.B."/>
            <person name="Grigoriev I.V."/>
            <person name="Gueldener U."/>
            <person name="Muensterkoetter M."/>
            <person name="Nagy L.G."/>
        </authorList>
    </citation>
    <scope>NUCLEOTIDE SEQUENCE [LARGE SCALE GENOMIC DNA]</scope>
    <source>
        <strain evidence="16">C18/9</strain>
    </source>
</reference>
<feature type="transmembrane region" description="Helical" evidence="14">
    <location>
        <begin position="585"/>
        <end position="609"/>
    </location>
</feature>
<feature type="transmembrane region" description="Helical" evidence="14">
    <location>
        <begin position="715"/>
        <end position="735"/>
    </location>
</feature>
<dbReference type="GO" id="GO:0046872">
    <property type="term" value="F:metal ion binding"/>
    <property type="evidence" value="ECO:0007669"/>
    <property type="project" value="UniProtKB-KW"/>
</dbReference>
<feature type="transmembrane region" description="Helical" evidence="14">
    <location>
        <begin position="656"/>
        <end position="674"/>
    </location>
</feature>
<keyword evidence="12" id="KW-0489">Methyltransferase</keyword>
<dbReference type="PANTHER" id="PTHR23289:SF2">
    <property type="entry name" value="CYTOCHROME C OXIDASE ASSEMBLY PROTEIN COX15 HOMOLOG"/>
    <property type="match status" value="1"/>
</dbReference>
<feature type="region of interest" description="Disordered" evidence="13">
    <location>
        <begin position="329"/>
        <end position="359"/>
    </location>
</feature>
<dbReference type="GO" id="GO:0032259">
    <property type="term" value="P:methylation"/>
    <property type="evidence" value="ECO:0007669"/>
    <property type="project" value="UniProtKB-KW"/>
</dbReference>
<evidence type="ECO:0000256" key="2">
    <source>
        <dbReference type="ARBA" id="ARBA00004141"/>
    </source>
</evidence>
<feature type="transmembrane region" description="Helical" evidence="14">
    <location>
        <begin position="522"/>
        <end position="541"/>
    </location>
</feature>
<evidence type="ECO:0000256" key="4">
    <source>
        <dbReference type="ARBA" id="ARBA00022723"/>
    </source>
</evidence>
<comment type="pathway">
    <text evidence="10">Porphyrin-containing compound metabolism; heme A biosynthesis; heme A from heme O: step 1/1.</text>
</comment>
<comment type="subcellular location">
    <subcellularLocation>
        <location evidence="12">Cytoplasm</location>
    </subcellularLocation>
    <subcellularLocation>
        <location evidence="2">Membrane</location>
        <topology evidence="2">Multi-pass membrane protein</topology>
    </subcellularLocation>
</comment>
<dbReference type="InterPro" id="IPR019410">
    <property type="entry name" value="Methyltransf_16"/>
</dbReference>
<dbReference type="PANTHER" id="PTHR23289">
    <property type="entry name" value="CYTOCHROME C OXIDASE ASSEMBLY PROTEIN COX15"/>
    <property type="match status" value="1"/>
</dbReference>
<dbReference type="Gene3D" id="3.40.50.150">
    <property type="entry name" value="Vaccinia Virus protein VP39"/>
    <property type="match status" value="1"/>
</dbReference>
<keyword evidence="12" id="KW-0949">S-adenosyl-L-methionine</keyword>
<keyword evidence="4" id="KW-0479">Metal-binding</keyword>
<dbReference type="EMBL" id="FUEG01000003">
    <property type="protein sequence ID" value="SJL01691.1"/>
    <property type="molecule type" value="Genomic_DNA"/>
</dbReference>
<dbReference type="InterPro" id="IPR029063">
    <property type="entry name" value="SAM-dependent_MTases_sf"/>
</dbReference>
<evidence type="ECO:0000313" key="16">
    <source>
        <dbReference type="Proteomes" id="UP000219338"/>
    </source>
</evidence>
<dbReference type="InterPro" id="IPR033684">
    <property type="entry name" value="EFM6"/>
</dbReference>
<keyword evidence="12" id="KW-0963">Cytoplasm</keyword>